<gene>
    <name evidence="2" type="ORF">HMPREF3196_00772</name>
</gene>
<dbReference type="PATRIC" id="fig|1681.53.peg.762"/>
<dbReference type="EMBL" id="LRPO01000022">
    <property type="protein sequence ID" value="KWZ81914.1"/>
    <property type="molecule type" value="Genomic_DNA"/>
</dbReference>
<comment type="caution">
    <text evidence="2">The sequence shown here is derived from an EMBL/GenBank/DDBJ whole genome shotgun (WGS) entry which is preliminary data.</text>
</comment>
<reference evidence="2 3" key="1">
    <citation type="submission" date="2016-01" db="EMBL/GenBank/DDBJ databases">
        <authorList>
            <person name="Oliw E.H."/>
        </authorList>
    </citation>
    <scope>NUCLEOTIDE SEQUENCE [LARGE SCALE GENOMIC DNA]</scope>
    <source>
        <strain evidence="2 3">MJR8628B</strain>
    </source>
</reference>
<evidence type="ECO:0000313" key="2">
    <source>
        <dbReference type="EMBL" id="KWZ81914.1"/>
    </source>
</evidence>
<dbReference type="InterPro" id="IPR036388">
    <property type="entry name" value="WH-like_DNA-bd_sf"/>
</dbReference>
<evidence type="ECO:0000256" key="1">
    <source>
        <dbReference type="SAM" id="MobiDB-lite"/>
    </source>
</evidence>
<dbReference type="RefSeq" id="WP_061085888.1">
    <property type="nucleotide sequence ID" value="NZ_JBCOGE010000005.1"/>
</dbReference>
<proteinExistence type="predicted"/>
<name>A0A133KQQ1_BIFBI</name>
<sequence>MSDYPTSTDPTSGRYHEPETIDADAILDGDTDDGAAPEPIRIRSTDGEGETNAVVAYTDSLPVRLKDAGCTFSREDAARLFDRIRLRIIQTAESQHELGLLIEQAYDGQAWIALGYPTGMEGWKQCCADQFSASAMKLTATQRADVILQIDPAMSNVAVAAALGVNESSVRRARKKSGTAKPKRIVGADGKYYSIDQLTADERTQLDTKIWDMYQGGKGMTQTRISEALDLSQSTVSDSLRREKERRMSEGLMKVDVPDGMFPAGVPAPRLDASGLDPDIAAWVAARSMDLRDANAIIATVTDTMMNDRRWRPGGPAVGKVMDKAVRDLLDLVDNTATLVRLLDAQAERILDEEDCNRLGEAFEHLYRFSGIACGAIEAQPGDRIDTTAWA</sequence>
<dbReference type="Gene3D" id="1.10.10.10">
    <property type="entry name" value="Winged helix-like DNA-binding domain superfamily/Winged helix DNA-binding domain"/>
    <property type="match status" value="1"/>
</dbReference>
<organism evidence="2 3">
    <name type="scientific">Bifidobacterium bifidum</name>
    <dbReference type="NCBI Taxonomy" id="1681"/>
    <lineage>
        <taxon>Bacteria</taxon>
        <taxon>Bacillati</taxon>
        <taxon>Actinomycetota</taxon>
        <taxon>Actinomycetes</taxon>
        <taxon>Bifidobacteriales</taxon>
        <taxon>Bifidobacteriaceae</taxon>
        <taxon>Bifidobacterium</taxon>
    </lineage>
</organism>
<feature type="compositionally biased region" description="Polar residues" evidence="1">
    <location>
        <begin position="1"/>
        <end position="11"/>
    </location>
</feature>
<accession>A0A133KQQ1</accession>
<feature type="region of interest" description="Disordered" evidence="1">
    <location>
        <begin position="1"/>
        <end position="46"/>
    </location>
</feature>
<evidence type="ECO:0000313" key="3">
    <source>
        <dbReference type="Proteomes" id="UP000070092"/>
    </source>
</evidence>
<protein>
    <submittedName>
        <fullName evidence="2">Uncharacterized protein</fullName>
    </submittedName>
</protein>
<dbReference type="AlphaFoldDB" id="A0A133KQQ1"/>
<dbReference type="Proteomes" id="UP000070092">
    <property type="component" value="Unassembled WGS sequence"/>
</dbReference>
<feature type="compositionally biased region" description="Acidic residues" evidence="1">
    <location>
        <begin position="20"/>
        <end position="35"/>
    </location>
</feature>